<dbReference type="AlphaFoldDB" id="A0A7F5R7F4"/>
<dbReference type="RefSeq" id="XP_025831890.1">
    <property type="nucleotide sequence ID" value="XM_025976105.1"/>
</dbReference>
<dbReference type="GeneID" id="108732610"/>
<protein>
    <submittedName>
        <fullName evidence="4">Uncharacterized protein LOC108732610 isoform X1</fullName>
    </submittedName>
</protein>
<reference evidence="4" key="1">
    <citation type="submission" date="2025-08" db="UniProtKB">
        <authorList>
            <consortium name="RefSeq"/>
        </authorList>
    </citation>
    <scope>IDENTIFICATION</scope>
    <source>
        <tissue evidence="4">Entire body</tissue>
    </source>
</reference>
<name>A0A7F5R7F4_AGRPL</name>
<proteinExistence type="predicted"/>
<dbReference type="OrthoDB" id="73401at2759"/>
<dbReference type="PANTHER" id="PTHR23161">
    <property type="entry name" value="PROTEIN CIP2A"/>
    <property type="match status" value="1"/>
</dbReference>
<evidence type="ECO:0000256" key="1">
    <source>
        <dbReference type="SAM" id="Coils"/>
    </source>
</evidence>
<organism evidence="3 4">
    <name type="scientific">Agrilus planipennis</name>
    <name type="common">Emerald ash borer</name>
    <name type="synonym">Agrilus marcopoli</name>
    <dbReference type="NCBI Taxonomy" id="224129"/>
    <lineage>
        <taxon>Eukaryota</taxon>
        <taxon>Metazoa</taxon>
        <taxon>Ecdysozoa</taxon>
        <taxon>Arthropoda</taxon>
        <taxon>Hexapoda</taxon>
        <taxon>Insecta</taxon>
        <taxon>Pterygota</taxon>
        <taxon>Neoptera</taxon>
        <taxon>Endopterygota</taxon>
        <taxon>Coleoptera</taxon>
        <taxon>Polyphaga</taxon>
        <taxon>Elateriformia</taxon>
        <taxon>Buprestoidea</taxon>
        <taxon>Buprestidae</taxon>
        <taxon>Agrilinae</taxon>
        <taxon>Agrilus</taxon>
    </lineage>
</organism>
<dbReference type="Pfam" id="PF21044">
    <property type="entry name" value="CIP2A_N"/>
    <property type="match status" value="1"/>
</dbReference>
<accession>A0A7F5R7F4</accession>
<feature type="coiled-coil region" evidence="1">
    <location>
        <begin position="632"/>
        <end position="806"/>
    </location>
</feature>
<dbReference type="InParanoid" id="A0A7F5R7F4"/>
<keyword evidence="3" id="KW-1185">Reference proteome</keyword>
<keyword evidence="1" id="KW-0175">Coiled coil</keyword>
<dbReference type="FunCoup" id="A0A7F5R7F4">
    <property type="interactions" value="469"/>
</dbReference>
<gene>
    <name evidence="4" type="primary">LOC108732610</name>
</gene>
<feature type="domain" description="CIP2A N-terminal" evidence="2">
    <location>
        <begin position="46"/>
        <end position="308"/>
    </location>
</feature>
<evidence type="ECO:0000313" key="3">
    <source>
        <dbReference type="Proteomes" id="UP000192223"/>
    </source>
</evidence>
<sequence length="827" mass="93706">MSSYSIVRRHKCKMEKSSSIEVNPNDTKYYNMKQFINLVSEYIQTKAEDTANVINRTMQLLSVSVDLSIFDPHTSIASEFYVSLYELLSNVEPRSPLAWCSVNVLSLACKNPASRHALIHTYQFLPLLSRLVGDHLTTEKKIRLLALMQELTCGIKISWQIPHLSHLMATLTKWVEGQDEEIITLSLGILVNLCYKNLPAIYTLSRCVDIKKFVRMCVPLQGVKIEVHVCKLLIILEYMNGQVPKAAFLKLMEVTFKSLTEAYKARDPILLRHVVEFFLDVSQQGNHMDVILSYENFAIETEKLMITIEGNLTNDDHPSENIVQQEPECMALLLEFFHAVIEMKIPKIELLHSRMVALALKWLQVEAVCSQALAVLRTVAVNSAYDSTISEQLMVGLPIFTFVLNVSEDDFSASIERNKRLNALMQLLKVLVLCPNSQSRIVNAIENEYLEKIFLPLLGLKSPRERATDASTMSPEAIGLYVNAVALIVELAKINPACVDMRDELLKHRQIHMVLAQALYNGCKDTKATVLELTSNKCISPESIANAMTEMQSLIGTDDHRTVPGNGFNDSTWCFPVMSVSQLERLDEVINKLNTAVSQNNMINVSTSDVMELFEYKLASMRHVERASIVSMEAASQRSTHLQHRAAQLTAELNRLHQLLFHVQQCHEEVTKARDEIQKSNSDLSNRLEAEKGRCKVASSQLAAKERLLAEKTTELEDALRRLHSAEEGRTVAEEQITDLRRVIAKLEENLVRKEKLVEKKEELTQRLTITYDSLKMQASQLEKRLQLAEAELAEKASELSEKTKELTNCRQLIDTITKLTHSQSKK</sequence>
<evidence type="ECO:0000259" key="2">
    <source>
        <dbReference type="Pfam" id="PF21044"/>
    </source>
</evidence>
<dbReference type="PANTHER" id="PTHR23161:SF2">
    <property type="entry name" value="PROTEIN CIP2A"/>
    <property type="match status" value="1"/>
</dbReference>
<dbReference type="Proteomes" id="UP000192223">
    <property type="component" value="Unplaced"/>
</dbReference>
<evidence type="ECO:0000313" key="4">
    <source>
        <dbReference type="RefSeq" id="XP_025831890.1"/>
    </source>
</evidence>
<dbReference type="InterPro" id="IPR042510">
    <property type="entry name" value="CIP2A"/>
</dbReference>
<dbReference type="InterPro" id="IPR048701">
    <property type="entry name" value="CIP2A_N"/>
</dbReference>